<dbReference type="EMBL" id="PFTC01000050">
    <property type="protein sequence ID" value="PJB98367.1"/>
    <property type="molecule type" value="Genomic_DNA"/>
</dbReference>
<sequence length="292" mass="33596">MPVLQKEVLEYFDQKPNENFIDCTIGEGGHTLAILEKNGPKGKVLGIEWDPELYKKLSRSDLDRLKARLILVNDNFANLEEIAKSQKFRSVSGILFDLGMSSWHLEESGRGFSFQKKEPLDMRYNPQNPLTAEKIVNYRSALEIEKILEIHGEERFSKQIAKYIISFREVKPIKTTSQLVEIIKKATPDWYHRRKIHPATKTFQALRIAVNDELNNLEKALPKALNILKPGGRIVAISFQSLEDRIIKNFLKEKAKENILKILTKKPIKPSLEEIKINPRSRSAKLRAAEKL</sequence>
<evidence type="ECO:0000256" key="1">
    <source>
        <dbReference type="ARBA" id="ARBA00010396"/>
    </source>
</evidence>
<dbReference type="InterPro" id="IPR023397">
    <property type="entry name" value="SAM-dep_MeTrfase_MraW_recog"/>
</dbReference>
<comment type="catalytic activity">
    <reaction evidence="6">
        <text>cytidine(1402) in 16S rRNA + S-adenosyl-L-methionine = N(4)-methylcytidine(1402) in 16S rRNA + S-adenosyl-L-homocysteine + H(+)</text>
        <dbReference type="Rhea" id="RHEA:42928"/>
        <dbReference type="Rhea" id="RHEA-COMP:10286"/>
        <dbReference type="Rhea" id="RHEA-COMP:10287"/>
        <dbReference type="ChEBI" id="CHEBI:15378"/>
        <dbReference type="ChEBI" id="CHEBI:57856"/>
        <dbReference type="ChEBI" id="CHEBI:59789"/>
        <dbReference type="ChEBI" id="CHEBI:74506"/>
        <dbReference type="ChEBI" id="CHEBI:82748"/>
        <dbReference type="EC" id="2.1.1.199"/>
    </reaction>
</comment>
<dbReference type="Pfam" id="PF01795">
    <property type="entry name" value="Methyltransf_5"/>
    <property type="match status" value="1"/>
</dbReference>
<organism evidence="7 8">
    <name type="scientific">Candidatus Nealsonbacteria bacterium CG_4_9_14_0_8_um_filter_36_17</name>
    <dbReference type="NCBI Taxonomy" id="1974693"/>
    <lineage>
        <taxon>Bacteria</taxon>
        <taxon>Candidatus Nealsoniibacteriota</taxon>
    </lineage>
</organism>
<dbReference type="SUPFAM" id="SSF81799">
    <property type="entry name" value="Putative methyltransferase TM0872, insert domain"/>
    <property type="match status" value="1"/>
</dbReference>
<evidence type="ECO:0000313" key="7">
    <source>
        <dbReference type="EMBL" id="PJB98367.1"/>
    </source>
</evidence>
<dbReference type="GO" id="GO:0071424">
    <property type="term" value="F:rRNA (cytosine-N4-)-methyltransferase activity"/>
    <property type="evidence" value="ECO:0007669"/>
    <property type="project" value="UniProtKB-UniRule"/>
</dbReference>
<proteinExistence type="inferred from homology"/>
<dbReference type="GO" id="GO:0005737">
    <property type="term" value="C:cytoplasm"/>
    <property type="evidence" value="ECO:0007669"/>
    <property type="project" value="UniProtKB-SubCell"/>
</dbReference>
<keyword evidence="4 6" id="KW-0808">Transferase</keyword>
<dbReference type="PANTHER" id="PTHR11265">
    <property type="entry name" value="S-ADENOSYL-METHYLTRANSFERASE MRAW"/>
    <property type="match status" value="1"/>
</dbReference>
<dbReference type="CDD" id="cd02440">
    <property type="entry name" value="AdoMet_MTases"/>
    <property type="match status" value="1"/>
</dbReference>
<dbReference type="InterPro" id="IPR002903">
    <property type="entry name" value="RsmH"/>
</dbReference>
<dbReference type="EC" id="2.1.1.199" evidence="6"/>
<dbReference type="InterPro" id="IPR029063">
    <property type="entry name" value="SAM-dependent_MTases_sf"/>
</dbReference>
<dbReference type="AlphaFoldDB" id="A0A2M8DL22"/>
<keyword evidence="2 6" id="KW-0698">rRNA processing</keyword>
<evidence type="ECO:0000256" key="2">
    <source>
        <dbReference type="ARBA" id="ARBA00022552"/>
    </source>
</evidence>
<name>A0A2M8DL22_9BACT</name>
<dbReference type="PANTHER" id="PTHR11265:SF0">
    <property type="entry name" value="12S RRNA N4-METHYLCYTIDINE METHYLTRANSFERASE"/>
    <property type="match status" value="1"/>
</dbReference>
<feature type="binding site" evidence="6">
    <location>
        <begin position="28"/>
        <end position="30"/>
    </location>
    <ligand>
        <name>S-adenosyl-L-methionine</name>
        <dbReference type="ChEBI" id="CHEBI:59789"/>
    </ligand>
</feature>
<evidence type="ECO:0000256" key="3">
    <source>
        <dbReference type="ARBA" id="ARBA00022603"/>
    </source>
</evidence>
<evidence type="ECO:0000313" key="8">
    <source>
        <dbReference type="Proteomes" id="UP000230097"/>
    </source>
</evidence>
<keyword evidence="6" id="KW-0963">Cytoplasm</keyword>
<dbReference type="Proteomes" id="UP000230097">
    <property type="component" value="Unassembled WGS sequence"/>
</dbReference>
<dbReference type="Gene3D" id="3.40.50.150">
    <property type="entry name" value="Vaccinia Virus protein VP39"/>
    <property type="match status" value="1"/>
</dbReference>
<dbReference type="GO" id="GO:0070475">
    <property type="term" value="P:rRNA base methylation"/>
    <property type="evidence" value="ECO:0007669"/>
    <property type="project" value="UniProtKB-UniRule"/>
</dbReference>
<comment type="caution">
    <text evidence="7">The sequence shown here is derived from an EMBL/GenBank/DDBJ whole genome shotgun (WGS) entry which is preliminary data.</text>
</comment>
<feature type="binding site" evidence="6">
    <location>
        <position position="97"/>
    </location>
    <ligand>
        <name>S-adenosyl-L-methionine</name>
        <dbReference type="ChEBI" id="CHEBI:59789"/>
    </ligand>
</feature>
<comment type="similarity">
    <text evidence="1 6">Belongs to the methyltransferase superfamily. RsmH family.</text>
</comment>
<comment type="subcellular location">
    <subcellularLocation>
        <location evidence="6">Cytoplasm</location>
    </subcellularLocation>
</comment>
<accession>A0A2M8DL22</accession>
<comment type="function">
    <text evidence="6">Specifically methylates the N4 position of cytidine in position 1402 (C1402) of 16S rRNA.</text>
</comment>
<keyword evidence="3 6" id="KW-0489">Methyltransferase</keyword>
<reference evidence="8" key="1">
    <citation type="submission" date="2017-09" db="EMBL/GenBank/DDBJ databases">
        <title>Depth-based differentiation of microbial function through sediment-hosted aquifers and enrichment of novel symbionts in the deep terrestrial subsurface.</title>
        <authorList>
            <person name="Probst A.J."/>
            <person name="Ladd B."/>
            <person name="Jarett J.K."/>
            <person name="Geller-Mcgrath D.E."/>
            <person name="Sieber C.M.K."/>
            <person name="Emerson J.B."/>
            <person name="Anantharaman K."/>
            <person name="Thomas B.C."/>
            <person name="Malmstrom R."/>
            <person name="Stieglmeier M."/>
            <person name="Klingl A."/>
            <person name="Woyke T."/>
            <person name="Ryan C.M."/>
            <person name="Banfield J.F."/>
        </authorList>
    </citation>
    <scope>NUCLEOTIDE SEQUENCE [LARGE SCALE GENOMIC DNA]</scope>
</reference>
<evidence type="ECO:0000256" key="6">
    <source>
        <dbReference type="HAMAP-Rule" id="MF_01007"/>
    </source>
</evidence>
<evidence type="ECO:0000256" key="4">
    <source>
        <dbReference type="ARBA" id="ARBA00022679"/>
    </source>
</evidence>
<feature type="binding site" evidence="6">
    <location>
        <position position="76"/>
    </location>
    <ligand>
        <name>S-adenosyl-L-methionine</name>
        <dbReference type="ChEBI" id="CHEBI:59789"/>
    </ligand>
</feature>
<protein>
    <recommendedName>
        <fullName evidence="6">Ribosomal RNA small subunit methyltransferase H</fullName>
        <ecNumber evidence="6">2.1.1.199</ecNumber>
    </recommendedName>
    <alternativeName>
        <fullName evidence="6">16S rRNA m(4)C1402 methyltransferase</fullName>
    </alternativeName>
    <alternativeName>
        <fullName evidence="6">rRNA (cytosine-N(4)-)-methyltransferase RsmH</fullName>
    </alternativeName>
</protein>
<evidence type="ECO:0000256" key="5">
    <source>
        <dbReference type="ARBA" id="ARBA00022691"/>
    </source>
</evidence>
<dbReference type="Gene3D" id="1.10.150.170">
    <property type="entry name" value="Putative methyltransferase TM0872, insert domain"/>
    <property type="match status" value="1"/>
</dbReference>
<dbReference type="HAMAP" id="MF_01007">
    <property type="entry name" value="16SrRNA_methyltr_H"/>
    <property type="match status" value="1"/>
</dbReference>
<gene>
    <name evidence="6" type="primary">rsmH</name>
    <name evidence="7" type="ORF">CO078_02095</name>
</gene>
<dbReference type="NCBIfam" id="TIGR00006">
    <property type="entry name" value="16S rRNA (cytosine(1402)-N(4))-methyltransferase RsmH"/>
    <property type="match status" value="1"/>
</dbReference>
<keyword evidence="5 6" id="KW-0949">S-adenosyl-L-methionine</keyword>
<dbReference type="PIRSF" id="PIRSF004486">
    <property type="entry name" value="MraW"/>
    <property type="match status" value="1"/>
</dbReference>
<dbReference type="SUPFAM" id="SSF53335">
    <property type="entry name" value="S-adenosyl-L-methionine-dependent methyltransferases"/>
    <property type="match status" value="1"/>
</dbReference>
<feature type="binding site" evidence="6">
    <location>
        <position position="104"/>
    </location>
    <ligand>
        <name>S-adenosyl-L-methionine</name>
        <dbReference type="ChEBI" id="CHEBI:59789"/>
    </ligand>
</feature>
<feature type="binding site" evidence="6">
    <location>
        <position position="48"/>
    </location>
    <ligand>
        <name>S-adenosyl-L-methionine</name>
        <dbReference type="ChEBI" id="CHEBI:59789"/>
    </ligand>
</feature>